<keyword evidence="2" id="KW-0732">Signal</keyword>
<dbReference type="AlphaFoldDB" id="A0A198AMA1"/>
<feature type="chain" id="PRO_5038837717" description="Sugar ABC transporter" evidence="2">
    <location>
        <begin position="22"/>
        <end position="565"/>
    </location>
</feature>
<evidence type="ECO:0008006" key="5">
    <source>
        <dbReference type="Google" id="ProtNLM"/>
    </source>
</evidence>
<dbReference type="PANTHER" id="PTHR43649">
    <property type="entry name" value="ARABINOSE-BINDING PROTEIN-RELATED"/>
    <property type="match status" value="1"/>
</dbReference>
<evidence type="ECO:0000313" key="3">
    <source>
        <dbReference type="EMBL" id="OAS22043.1"/>
    </source>
</evidence>
<dbReference type="EMBL" id="LYPB01000046">
    <property type="protein sequence ID" value="OAS22043.1"/>
    <property type="molecule type" value="Genomic_DNA"/>
</dbReference>
<dbReference type="RefSeq" id="WP_068662183.1">
    <property type="nucleotide sequence ID" value="NZ_LYPB01000046.1"/>
</dbReference>
<dbReference type="SUPFAM" id="SSF53850">
    <property type="entry name" value="Periplasmic binding protein-like II"/>
    <property type="match status" value="1"/>
</dbReference>
<dbReference type="Proteomes" id="UP000078454">
    <property type="component" value="Unassembled WGS sequence"/>
</dbReference>
<dbReference type="PROSITE" id="PS51257">
    <property type="entry name" value="PROKAR_LIPOPROTEIN"/>
    <property type="match status" value="1"/>
</dbReference>
<evidence type="ECO:0000256" key="2">
    <source>
        <dbReference type="SAM" id="SignalP"/>
    </source>
</evidence>
<dbReference type="PANTHER" id="PTHR43649:SF12">
    <property type="entry name" value="DIACETYLCHITOBIOSE BINDING PROTEIN DASA"/>
    <property type="match status" value="1"/>
</dbReference>
<feature type="signal peptide" evidence="2">
    <location>
        <begin position="1"/>
        <end position="21"/>
    </location>
</feature>
<dbReference type="STRING" id="1850517.A8708_33205"/>
<dbReference type="InterPro" id="IPR050490">
    <property type="entry name" value="Bact_solute-bd_prot1"/>
</dbReference>
<dbReference type="Gene3D" id="3.40.190.10">
    <property type="entry name" value="Periplasmic binding protein-like II"/>
    <property type="match status" value="2"/>
</dbReference>
<reference evidence="3 4" key="1">
    <citation type="submission" date="2016-05" db="EMBL/GenBank/DDBJ databases">
        <title>Paenibacillus sp. 1ZS3-15 nov., isolated from the rhizosphere soil.</title>
        <authorList>
            <person name="Zhang X.X."/>
            <person name="Zhang J."/>
        </authorList>
    </citation>
    <scope>NUCLEOTIDE SEQUENCE [LARGE SCALE GENOMIC DNA]</scope>
    <source>
        <strain evidence="3 4">1ZS3-15</strain>
    </source>
</reference>
<evidence type="ECO:0000256" key="1">
    <source>
        <dbReference type="SAM" id="MobiDB-lite"/>
    </source>
</evidence>
<dbReference type="OrthoDB" id="9787283at2"/>
<name>A0A198AMA1_9BACL</name>
<proteinExistence type="predicted"/>
<comment type="caution">
    <text evidence="3">The sequence shown here is derived from an EMBL/GenBank/DDBJ whole genome shotgun (WGS) entry which is preliminary data.</text>
</comment>
<gene>
    <name evidence="3" type="ORF">A8708_33205</name>
</gene>
<accession>A0A198AMA1</accession>
<organism evidence="3 4">
    <name type="scientific">Paenibacillus oryzisoli</name>
    <dbReference type="NCBI Taxonomy" id="1850517"/>
    <lineage>
        <taxon>Bacteria</taxon>
        <taxon>Bacillati</taxon>
        <taxon>Bacillota</taxon>
        <taxon>Bacilli</taxon>
        <taxon>Bacillales</taxon>
        <taxon>Paenibacillaceae</taxon>
        <taxon>Paenibacillus</taxon>
    </lineage>
</organism>
<keyword evidence="4" id="KW-1185">Reference proteome</keyword>
<evidence type="ECO:0000313" key="4">
    <source>
        <dbReference type="Proteomes" id="UP000078454"/>
    </source>
</evidence>
<protein>
    <recommendedName>
        <fullName evidence="5">Sugar ABC transporter</fullName>
    </recommendedName>
</protein>
<sequence length="565" mass="62037">MSKKRYLLALAGMMVFSLVTACSQSANSGEKGAENSPTSAAQKGASADAIQKGTYKFETPVTITTVKATDATMKFKNGETMENNVHTKWAHDQLGVDLKVLWQVPGEQFNTKLRLMLTANESLPDVLTTQDMTLLDELIQSGKYRDITADFEKYASPKMKQIYNSNPLNWSQVTYGGKKMAIPNFATAGNDNPVMWVRQDWLDKLGMKAPKTFEELEAVMQAFLDKKPGGSDNVIPLGASLGSGGSSPNPFTSWLGETSWVFGALGTVPYQWLVKDGKLVHGSTFPAMKDGLAKLRDWYNKGYLSKEAGLHDENKLAELIAQGRVGIVVAPSWMSGWPNTDMQKNVAGSIMKPYPLPTLNGKIEARDTTYLRGGLLVKKDFEHVDALFLYLNRIFGAVNPEEGSEFVNGWAKDYDYTIKADGTYSVTEADIPGGKVSPAKYLLIEPKDPFIGMKLRADVSRGKAPVTPSEKKIAVSGQDGLKAAEIVDDGWKAGIYIPQAYTGANTPAMQSKGGILVKLEGDTFINIIYGKKPVTEFDNFVKEWKSLGGDDMTKEVNDWYSKMKK</sequence>
<feature type="region of interest" description="Disordered" evidence="1">
    <location>
        <begin position="26"/>
        <end position="45"/>
    </location>
</feature>